<reference evidence="1 2" key="1">
    <citation type="submission" date="2019-03" db="EMBL/GenBank/DDBJ databases">
        <title>The genome sequence of a newly discovered highly antifungal drug resistant Aspergillus species, Aspergillus tanneri NIH 1004.</title>
        <authorList>
            <person name="Mounaud S."/>
            <person name="Singh I."/>
            <person name="Joardar V."/>
            <person name="Pakala S."/>
            <person name="Pakala S."/>
            <person name="Venepally P."/>
            <person name="Hoover J."/>
            <person name="Nierman W."/>
            <person name="Chung J."/>
            <person name="Losada L."/>
        </authorList>
    </citation>
    <scope>NUCLEOTIDE SEQUENCE [LARGE SCALE GENOMIC DNA]</scope>
    <source>
        <strain evidence="1 2">NIH1004</strain>
    </source>
</reference>
<dbReference type="Proteomes" id="UP000308092">
    <property type="component" value="Unassembled WGS sequence"/>
</dbReference>
<accession>A0A4S3J9N9</accession>
<dbReference type="VEuPathDB" id="FungiDB:EYZ11_008773"/>
<keyword evidence="2" id="KW-1185">Reference proteome</keyword>
<comment type="caution">
    <text evidence="1">The sequence shown here is derived from an EMBL/GenBank/DDBJ whole genome shotgun (WGS) entry which is preliminary data.</text>
</comment>
<dbReference type="EMBL" id="SOSA01000386">
    <property type="protein sequence ID" value="THC91766.1"/>
    <property type="molecule type" value="Genomic_DNA"/>
</dbReference>
<evidence type="ECO:0000313" key="2">
    <source>
        <dbReference type="Proteomes" id="UP000308092"/>
    </source>
</evidence>
<name>A0A4S3J9N9_9EURO</name>
<protein>
    <submittedName>
        <fullName evidence="1">Uncharacterized protein</fullName>
    </submittedName>
</protein>
<gene>
    <name evidence="1" type="ORF">EYZ11_008773</name>
</gene>
<evidence type="ECO:0000313" key="1">
    <source>
        <dbReference type="EMBL" id="THC91766.1"/>
    </source>
</evidence>
<dbReference type="AlphaFoldDB" id="A0A4S3J9N9"/>
<organism evidence="1 2">
    <name type="scientific">Aspergillus tanneri</name>
    <dbReference type="NCBI Taxonomy" id="1220188"/>
    <lineage>
        <taxon>Eukaryota</taxon>
        <taxon>Fungi</taxon>
        <taxon>Dikarya</taxon>
        <taxon>Ascomycota</taxon>
        <taxon>Pezizomycotina</taxon>
        <taxon>Eurotiomycetes</taxon>
        <taxon>Eurotiomycetidae</taxon>
        <taxon>Eurotiales</taxon>
        <taxon>Aspergillaceae</taxon>
        <taxon>Aspergillus</taxon>
        <taxon>Aspergillus subgen. Circumdati</taxon>
    </lineage>
</organism>
<proteinExistence type="predicted"/>
<sequence length="32" mass="3761">MYSGVLKLLRPMVLSTLKYAYPYQNVAFYKAM</sequence>